<gene>
    <name evidence="3" type="ORF">LOAG_02029</name>
</gene>
<accession>A0A1S0U7H5</accession>
<evidence type="ECO:0000313" key="3">
    <source>
        <dbReference type="EMBL" id="EFO26458.2"/>
    </source>
</evidence>
<keyword evidence="2" id="KW-0472">Membrane</keyword>
<dbReference type="RefSeq" id="XP_003137615.2">
    <property type="nucleotide sequence ID" value="XM_003137567.2"/>
</dbReference>
<name>A0A1S0U7H5_LOALO</name>
<evidence type="ECO:0000256" key="2">
    <source>
        <dbReference type="SAM" id="Phobius"/>
    </source>
</evidence>
<evidence type="ECO:0000256" key="1">
    <source>
        <dbReference type="SAM" id="MobiDB-lite"/>
    </source>
</evidence>
<dbReference type="AlphaFoldDB" id="A0A1S0U7H5"/>
<reference evidence="3" key="1">
    <citation type="submission" date="2012-04" db="EMBL/GenBank/DDBJ databases">
        <title>The Genome Sequence of Loa loa.</title>
        <authorList>
            <consortium name="The Broad Institute Genome Sequencing Platform"/>
            <consortium name="Broad Institute Genome Sequencing Center for Infectious Disease"/>
            <person name="Nutman T.B."/>
            <person name="Fink D.L."/>
            <person name="Russ C."/>
            <person name="Young S."/>
            <person name="Zeng Q."/>
            <person name="Gargeya S."/>
            <person name="Alvarado L."/>
            <person name="Berlin A."/>
            <person name="Chapman S.B."/>
            <person name="Chen Z."/>
            <person name="Freedman E."/>
            <person name="Gellesch M."/>
            <person name="Goldberg J."/>
            <person name="Griggs A."/>
            <person name="Gujja S."/>
            <person name="Heilman E.R."/>
            <person name="Heiman D."/>
            <person name="Howarth C."/>
            <person name="Mehta T."/>
            <person name="Neiman D."/>
            <person name="Pearson M."/>
            <person name="Roberts A."/>
            <person name="Saif S."/>
            <person name="Shea T."/>
            <person name="Shenoy N."/>
            <person name="Sisk P."/>
            <person name="Stolte C."/>
            <person name="Sykes S."/>
            <person name="White J."/>
            <person name="Yandava C."/>
            <person name="Haas B."/>
            <person name="Henn M.R."/>
            <person name="Nusbaum C."/>
            <person name="Birren B."/>
        </authorList>
    </citation>
    <scope>NUCLEOTIDE SEQUENCE [LARGE SCALE GENOMIC DNA]</scope>
</reference>
<dbReference type="OrthoDB" id="5835902at2759"/>
<sequence>MANTDQYDYLIQSCTYNNKYRFVDQNSCLVCDKFFLQMWENDMYQLEGATKRTFIHFMPPEPLTRLECNMRILHCCGCAERACERKILPALVTYPQKAINLAVINEQATGIFATSAASWPWWIWLLILLGVILLLCLLPLLLLLCSQLRIRNGKISDSKDTVPQSNSAKVSNILVRTKEMEGSGASEKSLRKPSVLPPPPSTRIFRTPSDSPSEIAHSTASQSRISFVIKQQQPHTSWAESITRNKMESRPTLGRHMETRHLESVIEECGDVGKYEKVTGSESKFRSSPNKYHIGQLDPERVMHQQTTCEEKFFRKSNRQNEMLEEGYDYAQLTYITPERYFFHS</sequence>
<protein>
    <submittedName>
        <fullName evidence="3">Uncharacterized protein</fullName>
    </submittedName>
</protein>
<dbReference type="CTD" id="9939411"/>
<dbReference type="GeneID" id="9939411"/>
<dbReference type="EMBL" id="JH712090">
    <property type="protein sequence ID" value="EFO26458.2"/>
    <property type="molecule type" value="Genomic_DNA"/>
</dbReference>
<keyword evidence="2" id="KW-1133">Transmembrane helix</keyword>
<dbReference type="InParanoid" id="A0A1S0U7H5"/>
<keyword evidence="2" id="KW-0812">Transmembrane</keyword>
<proteinExistence type="predicted"/>
<dbReference type="KEGG" id="loa:LOAG_02029"/>
<feature type="compositionally biased region" description="Polar residues" evidence="1">
    <location>
        <begin position="208"/>
        <end position="218"/>
    </location>
</feature>
<dbReference type="OMA" id="MWENDMY"/>
<organism evidence="3">
    <name type="scientific">Loa loa</name>
    <name type="common">Eye worm</name>
    <name type="synonym">Filaria loa</name>
    <dbReference type="NCBI Taxonomy" id="7209"/>
    <lineage>
        <taxon>Eukaryota</taxon>
        <taxon>Metazoa</taxon>
        <taxon>Ecdysozoa</taxon>
        <taxon>Nematoda</taxon>
        <taxon>Chromadorea</taxon>
        <taxon>Rhabditida</taxon>
        <taxon>Spirurina</taxon>
        <taxon>Spiruromorpha</taxon>
        <taxon>Filarioidea</taxon>
        <taxon>Onchocercidae</taxon>
        <taxon>Loa</taxon>
    </lineage>
</organism>
<feature type="region of interest" description="Disordered" evidence="1">
    <location>
        <begin position="178"/>
        <end position="218"/>
    </location>
</feature>
<feature type="transmembrane region" description="Helical" evidence="2">
    <location>
        <begin position="121"/>
        <end position="144"/>
    </location>
</feature>